<evidence type="ECO:0000313" key="10">
    <source>
        <dbReference type="Proteomes" id="UP000694410"/>
    </source>
</evidence>
<evidence type="ECO:0000256" key="2">
    <source>
        <dbReference type="ARBA" id="ARBA00004584"/>
    </source>
</evidence>
<evidence type="ECO:0000256" key="8">
    <source>
        <dbReference type="SAM" id="MobiDB-lite"/>
    </source>
</evidence>
<evidence type="ECO:0000256" key="6">
    <source>
        <dbReference type="ARBA" id="ARBA00023242"/>
    </source>
</evidence>
<dbReference type="InterPro" id="IPR018464">
    <property type="entry name" value="CENP-O"/>
</dbReference>
<reference evidence="9" key="1">
    <citation type="submission" date="2025-08" db="UniProtKB">
        <authorList>
            <consortium name="Ensembl"/>
        </authorList>
    </citation>
    <scope>IDENTIFICATION</scope>
</reference>
<dbReference type="PANTHER" id="PTHR14582">
    <property type="entry name" value="INNER KINETOCHORE SUBUNIT MAL2"/>
    <property type="match status" value="1"/>
</dbReference>
<keyword evidence="7" id="KW-0137">Centromere</keyword>
<feature type="region of interest" description="Disordered" evidence="8">
    <location>
        <begin position="243"/>
        <end position="262"/>
    </location>
</feature>
<evidence type="ECO:0000256" key="5">
    <source>
        <dbReference type="ARBA" id="ARBA00022454"/>
    </source>
</evidence>
<comment type="similarity">
    <text evidence="3">Belongs to the CENP-O/MCM21 family.</text>
</comment>
<dbReference type="AlphaFoldDB" id="A0A8C0TW55"/>
<dbReference type="Proteomes" id="UP000694410">
    <property type="component" value="Unplaced"/>
</dbReference>
<sequence>GNSGGILGEKWEFLGNSGGNLGILGGIWEFWGKSGGIWEFWGEFWGKFGDSQGNLAILGEIWEFWGKRLFPDFSWTFPGFFQDFSQIFPPLSFPFPPFSLAGISGNFSHPGISFSFHTSFEGSFLDSFRLEVSEFPDFRIRRHSIPPFIPLQLLARRFLPRQLREFLVLLFQHLNAFVARREQLRQLREEFSEFIQGIPSHNSLFNLLSFRYRIPGKIPRQFPEFRARLRYRDPLRSLPSDVTVTTPGERRCQGEGSAAPPEHSELFRSLSLAGAFRALRNLP</sequence>
<dbReference type="Pfam" id="PF09496">
    <property type="entry name" value="CENP-O"/>
    <property type="match status" value="1"/>
</dbReference>
<evidence type="ECO:0000256" key="3">
    <source>
        <dbReference type="ARBA" id="ARBA00007321"/>
    </source>
</evidence>
<keyword evidence="6" id="KW-0539">Nucleus</keyword>
<keyword evidence="10" id="KW-1185">Reference proteome</keyword>
<proteinExistence type="inferred from homology"/>
<evidence type="ECO:0000256" key="7">
    <source>
        <dbReference type="ARBA" id="ARBA00023328"/>
    </source>
</evidence>
<evidence type="ECO:0000313" key="9">
    <source>
        <dbReference type="Ensembl" id="ENSCCEP00000000659.1"/>
    </source>
</evidence>
<protein>
    <recommendedName>
        <fullName evidence="4">Centromere protein O</fullName>
    </recommendedName>
</protein>
<keyword evidence="5" id="KW-0158">Chromosome</keyword>
<dbReference type="GO" id="GO:0005634">
    <property type="term" value="C:nucleus"/>
    <property type="evidence" value="ECO:0007669"/>
    <property type="project" value="UniProtKB-SubCell"/>
</dbReference>
<dbReference type="GO" id="GO:0031511">
    <property type="term" value="C:Mis6-Sim4 complex"/>
    <property type="evidence" value="ECO:0007669"/>
    <property type="project" value="TreeGrafter"/>
</dbReference>
<accession>A0A8C0TW55</accession>
<name>A0A8C0TW55_CYACU</name>
<dbReference type="CDD" id="cd23836">
    <property type="entry name" value="DRWD-C_CENP-O"/>
    <property type="match status" value="1"/>
</dbReference>
<organism evidence="9 10">
    <name type="scientific">Cyanistes caeruleus</name>
    <name type="common">Eurasian blue tit</name>
    <name type="synonym">Parus caeruleus</name>
    <dbReference type="NCBI Taxonomy" id="156563"/>
    <lineage>
        <taxon>Eukaryota</taxon>
        <taxon>Metazoa</taxon>
        <taxon>Chordata</taxon>
        <taxon>Craniata</taxon>
        <taxon>Vertebrata</taxon>
        <taxon>Euteleostomi</taxon>
        <taxon>Archelosauria</taxon>
        <taxon>Archosauria</taxon>
        <taxon>Dinosauria</taxon>
        <taxon>Saurischia</taxon>
        <taxon>Theropoda</taxon>
        <taxon>Coelurosauria</taxon>
        <taxon>Aves</taxon>
        <taxon>Neognathae</taxon>
        <taxon>Neoaves</taxon>
        <taxon>Telluraves</taxon>
        <taxon>Australaves</taxon>
        <taxon>Passeriformes</taxon>
        <taxon>Paridae</taxon>
        <taxon>Cyanistes</taxon>
    </lineage>
</organism>
<gene>
    <name evidence="9" type="primary">CENPO</name>
</gene>
<evidence type="ECO:0000256" key="1">
    <source>
        <dbReference type="ARBA" id="ARBA00004123"/>
    </source>
</evidence>
<reference evidence="9" key="2">
    <citation type="submission" date="2025-09" db="UniProtKB">
        <authorList>
            <consortium name="Ensembl"/>
        </authorList>
    </citation>
    <scope>IDENTIFICATION</scope>
</reference>
<dbReference type="PANTHER" id="PTHR14582:SF1">
    <property type="entry name" value="CENTROMERE PROTEIN O"/>
    <property type="match status" value="1"/>
</dbReference>
<comment type="subcellular location">
    <subcellularLocation>
        <location evidence="2">Chromosome</location>
        <location evidence="2">Centromere</location>
    </subcellularLocation>
    <subcellularLocation>
        <location evidence="1">Nucleus</location>
    </subcellularLocation>
</comment>
<dbReference type="Ensembl" id="ENSCCET00000001193.1">
    <property type="protein sequence ID" value="ENSCCEP00000000659.1"/>
    <property type="gene ID" value="ENSCCEG00000000852.1"/>
</dbReference>
<evidence type="ECO:0000256" key="4">
    <source>
        <dbReference type="ARBA" id="ARBA00016395"/>
    </source>
</evidence>